<dbReference type="EMBL" id="JANFNH010000003">
    <property type="protein sequence ID" value="MCQ4041543.1"/>
    <property type="molecule type" value="Genomic_DNA"/>
</dbReference>
<keyword evidence="7" id="KW-1185">Reference proteome</keyword>
<feature type="transmembrane region" description="Helical" evidence="5">
    <location>
        <begin position="467"/>
        <end position="486"/>
    </location>
</feature>
<feature type="transmembrane region" description="Helical" evidence="5">
    <location>
        <begin position="207"/>
        <end position="226"/>
    </location>
</feature>
<feature type="transmembrane region" description="Helical" evidence="5">
    <location>
        <begin position="140"/>
        <end position="160"/>
    </location>
</feature>
<dbReference type="InterPro" id="IPR052962">
    <property type="entry name" value="AA_Transporter_AGT"/>
</dbReference>
<feature type="transmembrane region" description="Helical" evidence="5">
    <location>
        <begin position="288"/>
        <end position="310"/>
    </location>
</feature>
<proteinExistence type="predicted"/>
<protein>
    <submittedName>
        <fullName evidence="6">APC family permease</fullName>
    </submittedName>
</protein>
<evidence type="ECO:0000256" key="5">
    <source>
        <dbReference type="SAM" id="Phobius"/>
    </source>
</evidence>
<feature type="transmembrane region" description="Helical" evidence="5">
    <location>
        <begin position="492"/>
        <end position="514"/>
    </location>
</feature>
<evidence type="ECO:0000313" key="6">
    <source>
        <dbReference type="EMBL" id="MCQ4041543.1"/>
    </source>
</evidence>
<organism evidence="6 7">
    <name type="scientific">Streptantibioticus rubrisoli</name>
    <dbReference type="NCBI Taxonomy" id="1387313"/>
    <lineage>
        <taxon>Bacteria</taxon>
        <taxon>Bacillati</taxon>
        <taxon>Actinomycetota</taxon>
        <taxon>Actinomycetes</taxon>
        <taxon>Kitasatosporales</taxon>
        <taxon>Streptomycetaceae</taxon>
        <taxon>Streptantibioticus</taxon>
    </lineage>
</organism>
<feature type="transmembrane region" description="Helical" evidence="5">
    <location>
        <begin position="376"/>
        <end position="395"/>
    </location>
</feature>
<dbReference type="PANTHER" id="PTHR47547">
    <property type="match status" value="1"/>
</dbReference>
<keyword evidence="2 5" id="KW-0812">Transmembrane</keyword>
<keyword evidence="4 5" id="KW-0472">Membrane</keyword>
<dbReference type="InterPro" id="IPR002293">
    <property type="entry name" value="AA/rel_permease1"/>
</dbReference>
<feature type="transmembrane region" description="Helical" evidence="5">
    <location>
        <begin position="21"/>
        <end position="42"/>
    </location>
</feature>
<feature type="transmembrane region" description="Helical" evidence="5">
    <location>
        <begin position="167"/>
        <end position="187"/>
    </location>
</feature>
<feature type="transmembrane region" description="Helical" evidence="5">
    <location>
        <begin position="54"/>
        <end position="74"/>
    </location>
</feature>
<dbReference type="PANTHER" id="PTHR47547:SF1">
    <property type="entry name" value="ASPARTATE-PROTON SYMPORTER"/>
    <property type="match status" value="1"/>
</dbReference>
<sequence>MATTTSRDVSNTASDPGLRRALGFWHLTGIALGGILGSGWLLTPMYAAQEAGPAALLTWVIAGVALLPMALVLVELGASYPMSGGLVRWPFHSSGRLVGTFASWCIWLAYATNPPGEASAAILYLRPHWPWLYSGSHLSVWGYLLGLGLMGGFVLLNWFGVRLFARFNLLITVGKIVVPTVTALALIAAHFDRHNLTGHGGIAPNGYPVALTAVTTAGALFAFTGFQAPLDFAGEATGERRDIPRAVATALLGSLVLYMGLQLAFLGAVPHATLAHGWSAGINPQSTYLYLAQALNLFWLWVLLSVDAVASPAGSALVYTAEGSRAAYAMGLPYYGLLPQRIGAVHARSGIPRNALAVNFVLGACFLVFLRDWPHIIAVTSILTLLGYSMSLVSAQAFRRSGRRMARLVPGVAVLAPASFTVTALIFYWSGWDRLHYVLLALALATAIGYAWHAWEHRRDGFDWPDLLHGLWLVGYLAALTAMSKLGSFHGLGVIAAPYDSITVAAVALISYFGGLGGAERHLRQCGTQRYLDGTRAR</sequence>
<feature type="transmembrane region" description="Helical" evidence="5">
    <location>
        <begin position="247"/>
        <end position="268"/>
    </location>
</feature>
<feature type="transmembrane region" description="Helical" evidence="5">
    <location>
        <begin position="351"/>
        <end position="370"/>
    </location>
</feature>
<feature type="transmembrane region" description="Helical" evidence="5">
    <location>
        <begin position="95"/>
        <end position="112"/>
    </location>
</feature>
<evidence type="ECO:0000313" key="7">
    <source>
        <dbReference type="Proteomes" id="UP001206206"/>
    </source>
</evidence>
<accession>A0ABT1P853</accession>
<evidence type="ECO:0000256" key="4">
    <source>
        <dbReference type="ARBA" id="ARBA00023136"/>
    </source>
</evidence>
<feature type="transmembrane region" description="Helical" evidence="5">
    <location>
        <begin position="435"/>
        <end position="455"/>
    </location>
</feature>
<dbReference type="Pfam" id="PF13520">
    <property type="entry name" value="AA_permease_2"/>
    <property type="match status" value="1"/>
</dbReference>
<reference evidence="6 7" key="1">
    <citation type="submission" date="2022-06" db="EMBL/GenBank/DDBJ databases">
        <title>Draft genome sequence of type strain Streptomyces rubrisoli DSM 42083.</title>
        <authorList>
            <person name="Duangmal K."/>
            <person name="Klaysubun C."/>
        </authorList>
    </citation>
    <scope>NUCLEOTIDE SEQUENCE [LARGE SCALE GENOMIC DNA]</scope>
    <source>
        <strain evidence="6 7">DSM 42083</strain>
    </source>
</reference>
<dbReference type="RefSeq" id="WP_255925528.1">
    <property type="nucleotide sequence ID" value="NZ_JANFNH010000003.1"/>
</dbReference>
<dbReference type="Proteomes" id="UP001206206">
    <property type="component" value="Unassembled WGS sequence"/>
</dbReference>
<evidence type="ECO:0000256" key="3">
    <source>
        <dbReference type="ARBA" id="ARBA00022989"/>
    </source>
</evidence>
<comment type="caution">
    <text evidence="6">The sequence shown here is derived from an EMBL/GenBank/DDBJ whole genome shotgun (WGS) entry which is preliminary data.</text>
</comment>
<evidence type="ECO:0000256" key="1">
    <source>
        <dbReference type="ARBA" id="ARBA00004141"/>
    </source>
</evidence>
<evidence type="ECO:0000256" key="2">
    <source>
        <dbReference type="ARBA" id="ARBA00022692"/>
    </source>
</evidence>
<dbReference type="PIRSF" id="PIRSF006060">
    <property type="entry name" value="AA_transporter"/>
    <property type="match status" value="1"/>
</dbReference>
<keyword evidence="3 5" id="KW-1133">Transmembrane helix</keyword>
<name>A0ABT1P853_9ACTN</name>
<feature type="transmembrane region" description="Helical" evidence="5">
    <location>
        <begin position="407"/>
        <end position="429"/>
    </location>
</feature>
<comment type="subcellular location">
    <subcellularLocation>
        <location evidence="1">Membrane</location>
        <topology evidence="1">Multi-pass membrane protein</topology>
    </subcellularLocation>
</comment>
<dbReference type="Gene3D" id="1.20.1740.10">
    <property type="entry name" value="Amino acid/polyamine transporter I"/>
    <property type="match status" value="1"/>
</dbReference>
<gene>
    <name evidence="6" type="ORF">NON19_05740</name>
</gene>